<protein>
    <submittedName>
        <fullName evidence="3">DNA repair/RNA processing cpsf family</fullName>
    </submittedName>
</protein>
<dbReference type="InterPro" id="IPR050358">
    <property type="entry name" value="RSE1/DDB1/CFT1"/>
</dbReference>
<dbReference type="GO" id="GO:0003676">
    <property type="term" value="F:nucleic acid binding"/>
    <property type="evidence" value="ECO:0007669"/>
    <property type="project" value="InterPro"/>
</dbReference>
<feature type="domain" description="RSE1/DDB1/CPSF1 C-terminal" evidence="2">
    <location>
        <begin position="897"/>
        <end position="1059"/>
    </location>
</feature>
<dbReference type="EMBL" id="JANTQA010000032">
    <property type="protein sequence ID" value="KAJ3438847.1"/>
    <property type="molecule type" value="Genomic_DNA"/>
</dbReference>
<dbReference type="InterPro" id="IPR015943">
    <property type="entry name" value="WD40/YVTN_repeat-like_dom_sf"/>
</dbReference>
<dbReference type="Proteomes" id="UP001146793">
    <property type="component" value="Unassembled WGS sequence"/>
</dbReference>
<feature type="compositionally biased region" description="Basic and acidic residues" evidence="1">
    <location>
        <begin position="1073"/>
        <end position="1082"/>
    </location>
</feature>
<organism evidence="3 4">
    <name type="scientific">Anaeramoeba flamelloides</name>
    <dbReference type="NCBI Taxonomy" id="1746091"/>
    <lineage>
        <taxon>Eukaryota</taxon>
        <taxon>Metamonada</taxon>
        <taxon>Anaeramoebidae</taxon>
        <taxon>Anaeramoeba</taxon>
    </lineage>
</organism>
<dbReference type="Gene3D" id="2.130.10.10">
    <property type="entry name" value="YVTN repeat-like/Quinoprotein amine dehydrogenase"/>
    <property type="match status" value="4"/>
</dbReference>
<evidence type="ECO:0000256" key="1">
    <source>
        <dbReference type="SAM" id="MobiDB-lite"/>
    </source>
</evidence>
<feature type="region of interest" description="Disordered" evidence="1">
    <location>
        <begin position="1063"/>
        <end position="1082"/>
    </location>
</feature>
<proteinExistence type="predicted"/>
<dbReference type="SUPFAM" id="SSF50978">
    <property type="entry name" value="WD40 repeat-like"/>
    <property type="match status" value="1"/>
</dbReference>
<name>A0AAV7ZDN3_9EUKA</name>
<dbReference type="Pfam" id="PF03178">
    <property type="entry name" value="CPSF_A"/>
    <property type="match status" value="2"/>
</dbReference>
<evidence type="ECO:0000313" key="4">
    <source>
        <dbReference type="Proteomes" id="UP001146793"/>
    </source>
</evidence>
<dbReference type="PANTHER" id="PTHR10644">
    <property type="entry name" value="DNA REPAIR/RNA PROCESSING CPSF FAMILY"/>
    <property type="match status" value="1"/>
</dbReference>
<dbReference type="GO" id="GO:0005634">
    <property type="term" value="C:nucleus"/>
    <property type="evidence" value="ECO:0007669"/>
    <property type="project" value="InterPro"/>
</dbReference>
<comment type="caution">
    <text evidence="3">The sequence shown here is derived from an EMBL/GenBank/DDBJ whole genome shotgun (WGS) entry which is preliminary data.</text>
</comment>
<sequence>MNTNLKFSFQTIIKSGSHIDSAIGHFVNGTSRDLLILKPDELIIYTLQFGSIKPLLRHNLNLNGIKICLIPPKGKKKCSVALLGSEYSFHFFKYDDYSQSLRSVSDNNYNKKGHTKAKIPIMARCLKYNFILLHLYQGLIKLIEYNSDSSGDYEEEEEEEEEEKMDNKAIDLRLQHPNIRSIKFLKTATNFFNLSSDLCLREENEGNDKQNLPCFCVLCLSNTGSVSVNTYYYSKTLQKLLPGPFSISNLDYTFSNLFSFRQGVLAFAYGTISYYSEAFSLVKEIPRRITLATEFSFDEILCADSDGGIWIVKYDIIKKDKQEKKKGYYQKVKNQRVPILKATKIGEIKHLQLTSIQYLDSGLAYLGSKNGNSYIIDLKKINNSEPYLIENNLSTITDLCALLLLGGLYGLAICSSSQNNSNLIIMSAKVSLDEMYSIEMNNLQNFWNYKDILFLKSYQNENNLIIKKENEIISRIDVPNMNLNDTITIIEFQKYLLNITNDSIIFLKKKSFQIVLNWKLPTEYKNFIILSSSKILENMIALYLSNNILLIIKILNGLKIEIIFTLSFHIEISCLFFGKSYIMNNKLKKNTLIVGLWDNSVQIFQQRYNYIHNENHNKNKIQNGNEFKLMAKYHFNKILPRSISIINDYDLKKDYLIVGFVNGLIYFLDCFLKDENEVNIKIIDIFNLGVSPISLDKIIWKPALNKYVKLNENQNKKSKMEMEMEGGNEMEGGGVVQGWRRGVKRKEKEIQIEKEIEIERQENGNKNEKYKTIFASGERSGIFIIENNKFKFYEFSKQNIKRINNHGSELIVYNQKEITWCTIPIISNIFTSLRKIKLNKFQPMKIIYEPNENIFLIIAVKMGKEVQTNDGKVLRGIKDINNWEMEKDIRWKFKICKILVISNHNLKIIDEITLNQNEIGNSIISFQFQSKDTQQQYFIVGTTILETEKKKSNKGRILILSKEQILDPKQNKTLKVILQMTLNGSVFSMKQIESTNKFLVGVDCSWCLFQLIHNREEELQIQFLSQYSNYSPSLFLDCEKDIILSSDKLSSITVSQFKDGMGGGNISGGGNGNEKEKEKEKGGNINIEVEEEKEEEGGNDMKKGNTIVPIAKDFNHQNLTAISIINSNYFLIANNKLNLIILSKNKQKLKKTSLKTISELHLAEKISVFKKLDSKRIIYGTLSGSIGLISIISNKDYKFMLKLQQVILSVANTIGLNYNFFRNYDSNNDSRFKIIDLDLITKCLNLSEKSLSLIVKKLNKFIQISKENLLIRIKNFIKAQKIF</sequence>
<feature type="domain" description="RSE1/DDB1/CPSF1 C-terminal" evidence="2">
    <location>
        <begin position="1103"/>
        <end position="1242"/>
    </location>
</feature>
<evidence type="ECO:0000313" key="3">
    <source>
        <dbReference type="EMBL" id="KAJ3438847.1"/>
    </source>
</evidence>
<accession>A0AAV7ZDN3</accession>
<evidence type="ECO:0000259" key="2">
    <source>
        <dbReference type="Pfam" id="PF03178"/>
    </source>
</evidence>
<feature type="compositionally biased region" description="Gly residues" evidence="1">
    <location>
        <begin position="1063"/>
        <end position="1072"/>
    </location>
</feature>
<dbReference type="InterPro" id="IPR036322">
    <property type="entry name" value="WD40_repeat_dom_sf"/>
</dbReference>
<dbReference type="InterPro" id="IPR004871">
    <property type="entry name" value="RSE1/DDB1/CPSF1_C"/>
</dbReference>
<reference evidence="3" key="1">
    <citation type="submission" date="2022-08" db="EMBL/GenBank/DDBJ databases">
        <title>Novel sulphate-reducing endosymbionts in the free-living metamonad Anaeramoeba.</title>
        <authorList>
            <person name="Jerlstrom-Hultqvist J."/>
            <person name="Cepicka I."/>
            <person name="Gallot-Lavallee L."/>
            <person name="Salas-Leiva D."/>
            <person name="Curtis B.A."/>
            <person name="Zahonova K."/>
            <person name="Pipaliya S."/>
            <person name="Dacks J."/>
            <person name="Roger A.J."/>
        </authorList>
    </citation>
    <scope>NUCLEOTIDE SEQUENCE</scope>
    <source>
        <strain evidence="3">Busselton2</strain>
    </source>
</reference>
<gene>
    <name evidence="3" type="ORF">M0812_14862</name>
</gene>